<dbReference type="SUPFAM" id="SSF55874">
    <property type="entry name" value="ATPase domain of HSP90 chaperone/DNA topoisomerase II/histidine kinase"/>
    <property type="match status" value="1"/>
</dbReference>
<keyword evidence="9" id="KW-1133">Transmembrane helix</keyword>
<keyword evidence="7" id="KW-0067">ATP-binding</keyword>
<evidence type="ECO:0000256" key="4">
    <source>
        <dbReference type="ARBA" id="ARBA00022679"/>
    </source>
</evidence>
<feature type="transmembrane region" description="Helical" evidence="9">
    <location>
        <begin position="482"/>
        <end position="504"/>
    </location>
</feature>
<dbReference type="EMBL" id="CP023690">
    <property type="protein sequence ID" value="QEV58170.1"/>
    <property type="molecule type" value="Genomic_DNA"/>
</dbReference>
<name>A0A5P2X552_STRST</name>
<organism evidence="12 13">
    <name type="scientific">Streptomyces spectabilis</name>
    <dbReference type="NCBI Taxonomy" id="68270"/>
    <lineage>
        <taxon>Bacteria</taxon>
        <taxon>Bacillati</taxon>
        <taxon>Actinomycetota</taxon>
        <taxon>Actinomycetes</taxon>
        <taxon>Kitasatosporales</taxon>
        <taxon>Streptomycetaceae</taxon>
        <taxon>Streptomyces</taxon>
    </lineage>
</organism>
<keyword evidence="9" id="KW-0472">Membrane</keyword>
<evidence type="ECO:0000313" key="13">
    <source>
        <dbReference type="Proteomes" id="UP000326505"/>
    </source>
</evidence>
<sequence length="659" mass="67101">MGRGSVGRGSGGAVDAAIRRDAVDRGPGVADAALPALLLTGHVITVVLGAVLGADRATAWQSALGILAVLVSATALTWRVAAPVPVFCAALTADAASRALLPETALTPALPAAVWVALFTLSVRRPARLALPGAALATAATPLPAGGGDVTGPLLDDLLAGALLHLAIVLGGRLRAHRKDRHARLLARLADLEGERRAAADAERERLARDLHDTAGHHLTAIAVQGAAALRLVDTRPELAGEALNHGAAVGRDVLAALGELVAVVADEPGDGALHEVLPPLCAGLERLGVPVTLDVRGRPRALPPAVRVTAYRVVQESLTNAMRYAAGAPVVVSVQYGYGDVTVTVTNGAVRKPEAPGSGLGTGRGLANLTERAASVGGRLTAGPGERGGWTVRATLPTRAPGTWWPRAVDATLLTACTAVPLLTTARHPSPGELCALSVLLTVHAAPLPARRRAPAAALAMSLAVSVAWATATVAGALPFAWLAALGFAWTAELAALHAVGAYGPARATWPAPVAVGVVGGAVLGLAVVSDPAESAGLGTAALLTALGLVAVPWLLPVWALGLLTRARRGDGGRWEQRVLDAMAVRVGEAVTDERHRVATGLHGTVVEHTTRLVRHAEAGLSAPDDRRAALTGMTDAARTALTGLRTLLDTLDATRLP</sequence>
<evidence type="ECO:0000259" key="11">
    <source>
        <dbReference type="Pfam" id="PF07730"/>
    </source>
</evidence>
<evidence type="ECO:0000256" key="8">
    <source>
        <dbReference type="ARBA" id="ARBA00023012"/>
    </source>
</evidence>
<dbReference type="InterPro" id="IPR011712">
    <property type="entry name" value="Sig_transdc_His_kin_sub3_dim/P"/>
</dbReference>
<dbReference type="InterPro" id="IPR050482">
    <property type="entry name" value="Sensor_HK_TwoCompSys"/>
</dbReference>
<keyword evidence="4" id="KW-0808">Transferase</keyword>
<gene>
    <name evidence="12" type="ORF">CP982_05125</name>
</gene>
<feature type="transmembrane region" description="Helical" evidence="9">
    <location>
        <begin position="542"/>
        <end position="565"/>
    </location>
</feature>
<protein>
    <recommendedName>
        <fullName evidence="2">histidine kinase</fullName>
        <ecNumber evidence="2">2.7.13.3</ecNumber>
    </recommendedName>
</protein>
<feature type="domain" description="Histidine kinase/HSP90-like ATPase" evidence="10">
    <location>
        <begin position="309"/>
        <end position="400"/>
    </location>
</feature>
<keyword evidence="8" id="KW-0902">Two-component regulatory system</keyword>
<dbReference type="OrthoDB" id="4299820at2"/>
<evidence type="ECO:0000256" key="5">
    <source>
        <dbReference type="ARBA" id="ARBA00022741"/>
    </source>
</evidence>
<evidence type="ECO:0000256" key="1">
    <source>
        <dbReference type="ARBA" id="ARBA00000085"/>
    </source>
</evidence>
<dbReference type="KEGG" id="sspb:CP982_05125"/>
<evidence type="ECO:0000256" key="6">
    <source>
        <dbReference type="ARBA" id="ARBA00022777"/>
    </source>
</evidence>
<dbReference type="PANTHER" id="PTHR24421">
    <property type="entry name" value="NITRATE/NITRITE SENSOR PROTEIN NARX-RELATED"/>
    <property type="match status" value="1"/>
</dbReference>
<proteinExistence type="predicted"/>
<feature type="transmembrane region" description="Helical" evidence="9">
    <location>
        <begin position="32"/>
        <end position="52"/>
    </location>
</feature>
<evidence type="ECO:0000259" key="10">
    <source>
        <dbReference type="Pfam" id="PF02518"/>
    </source>
</evidence>
<feature type="transmembrane region" description="Helical" evidence="9">
    <location>
        <begin position="158"/>
        <end position="176"/>
    </location>
</feature>
<dbReference type="EC" id="2.7.13.3" evidence="2"/>
<dbReference type="GO" id="GO:0000155">
    <property type="term" value="F:phosphorelay sensor kinase activity"/>
    <property type="evidence" value="ECO:0007669"/>
    <property type="project" value="InterPro"/>
</dbReference>
<evidence type="ECO:0000256" key="3">
    <source>
        <dbReference type="ARBA" id="ARBA00022553"/>
    </source>
</evidence>
<feature type="transmembrane region" description="Helical" evidence="9">
    <location>
        <begin position="511"/>
        <end position="530"/>
    </location>
</feature>
<dbReference type="InterPro" id="IPR003594">
    <property type="entry name" value="HATPase_dom"/>
</dbReference>
<dbReference type="Gene3D" id="3.30.565.10">
    <property type="entry name" value="Histidine kinase-like ATPase, C-terminal domain"/>
    <property type="match status" value="1"/>
</dbReference>
<evidence type="ECO:0000256" key="7">
    <source>
        <dbReference type="ARBA" id="ARBA00022840"/>
    </source>
</evidence>
<feature type="domain" description="Signal transduction histidine kinase subgroup 3 dimerisation and phosphoacceptor" evidence="11">
    <location>
        <begin position="203"/>
        <end position="264"/>
    </location>
</feature>
<feature type="transmembrane region" description="Helical" evidence="9">
    <location>
        <begin position="457"/>
        <end position="476"/>
    </location>
</feature>
<dbReference type="GO" id="GO:0005524">
    <property type="term" value="F:ATP binding"/>
    <property type="evidence" value="ECO:0007669"/>
    <property type="project" value="UniProtKB-KW"/>
</dbReference>
<evidence type="ECO:0000256" key="9">
    <source>
        <dbReference type="SAM" id="Phobius"/>
    </source>
</evidence>
<feature type="transmembrane region" description="Helical" evidence="9">
    <location>
        <begin position="105"/>
        <end position="122"/>
    </location>
</feature>
<keyword evidence="3" id="KW-0597">Phosphoprotein</keyword>
<dbReference type="GO" id="GO:0046983">
    <property type="term" value="F:protein dimerization activity"/>
    <property type="evidence" value="ECO:0007669"/>
    <property type="project" value="InterPro"/>
</dbReference>
<dbReference type="AlphaFoldDB" id="A0A5P2X552"/>
<comment type="catalytic activity">
    <reaction evidence="1">
        <text>ATP + protein L-histidine = ADP + protein N-phospho-L-histidine.</text>
        <dbReference type="EC" id="2.7.13.3"/>
    </reaction>
</comment>
<accession>A0A5P2X552</accession>
<evidence type="ECO:0000256" key="2">
    <source>
        <dbReference type="ARBA" id="ARBA00012438"/>
    </source>
</evidence>
<feature type="transmembrane region" description="Helical" evidence="9">
    <location>
        <begin position="64"/>
        <end position="93"/>
    </location>
</feature>
<dbReference type="Pfam" id="PF02518">
    <property type="entry name" value="HATPase_c"/>
    <property type="match status" value="1"/>
</dbReference>
<dbReference type="GO" id="GO:0016020">
    <property type="term" value="C:membrane"/>
    <property type="evidence" value="ECO:0007669"/>
    <property type="project" value="InterPro"/>
</dbReference>
<reference evidence="12 13" key="1">
    <citation type="submission" date="2017-09" db="EMBL/GenBank/DDBJ databases">
        <authorList>
            <person name="Lee N."/>
            <person name="Cho B.-K."/>
        </authorList>
    </citation>
    <scope>NUCLEOTIDE SEQUENCE [LARGE SCALE GENOMIC DNA]</scope>
    <source>
        <strain evidence="12 13">ATCC 27465</strain>
    </source>
</reference>
<dbReference type="CDD" id="cd16917">
    <property type="entry name" value="HATPase_UhpB-NarQ-NarX-like"/>
    <property type="match status" value="1"/>
</dbReference>
<feature type="transmembrane region" description="Helical" evidence="9">
    <location>
        <begin position="129"/>
        <end position="146"/>
    </location>
</feature>
<dbReference type="Gene3D" id="1.20.5.1930">
    <property type="match status" value="1"/>
</dbReference>
<dbReference type="Pfam" id="PF07730">
    <property type="entry name" value="HisKA_3"/>
    <property type="match status" value="1"/>
</dbReference>
<dbReference type="InterPro" id="IPR036890">
    <property type="entry name" value="HATPase_C_sf"/>
</dbReference>
<keyword evidence="9" id="KW-0812">Transmembrane</keyword>
<dbReference type="Proteomes" id="UP000326505">
    <property type="component" value="Chromosome"/>
</dbReference>
<keyword evidence="6" id="KW-0418">Kinase</keyword>
<keyword evidence="5" id="KW-0547">Nucleotide-binding</keyword>
<evidence type="ECO:0000313" key="12">
    <source>
        <dbReference type="EMBL" id="QEV58170.1"/>
    </source>
</evidence>
<dbReference type="PANTHER" id="PTHR24421:SF10">
    <property type="entry name" value="NITRATE_NITRITE SENSOR PROTEIN NARQ"/>
    <property type="match status" value="1"/>
</dbReference>